<evidence type="ECO:0000256" key="7">
    <source>
        <dbReference type="ARBA" id="ARBA00023136"/>
    </source>
</evidence>
<proteinExistence type="evidence at transcript level"/>
<evidence type="ECO:0000256" key="9">
    <source>
        <dbReference type="ARBA" id="ARBA00023224"/>
    </source>
</evidence>
<dbReference type="EMBL" id="KY445510">
    <property type="protein sequence ID" value="AQN78445.1"/>
    <property type="molecule type" value="mRNA"/>
</dbReference>
<keyword evidence="5 10" id="KW-0552">Olfaction</keyword>
<sequence>MKGTQVNAYHTVLSMSIDGLRLCGIWGLNTSTSIYIKLIHLLSGIIGIIALMLLITTIAADLLYNLDDLLIITDNGCYLAGLSVILFKIYKFHNQRNQIQNLTKAIYTPIRNLQRSTDAEISNILRANTFYENIGFTFFSSMGAILMIALIFFVPRKDGELPMRAAYPIDITTPPTFQLAFVAQLYAVAYGVAAILLMDTIGLGFMRWINVQLIILSHNYRNCEPKSFQENDGHSNTFINSAQLLENRRKSKISMDINGDPKITSTIVLFPTSELDNVHKDFVSRFKQCVMNHQRLIGIVEDINNIFSTSMLMQLFASFTMICLTGFQAVLGVEEKSSLMKFVIYLGAALTQLLYWCWYGNELFYQTQSLLIAQWMSGWENQLNSASKILIVMSMSRTMQPLELKAGVFFTMSMETFIAVISIEFLPHAFLHIIIFDMEH</sequence>
<feature type="transmembrane region" description="Helical" evidence="10">
    <location>
        <begin position="38"/>
        <end position="63"/>
    </location>
</feature>
<dbReference type="InterPro" id="IPR004117">
    <property type="entry name" value="7tm6_olfct_rcpt"/>
</dbReference>
<evidence type="ECO:0000313" key="11">
    <source>
        <dbReference type="EMBL" id="AQN78445.1"/>
    </source>
</evidence>
<keyword evidence="4 10" id="KW-0812">Transmembrane</keyword>
<dbReference type="PANTHER" id="PTHR21137">
    <property type="entry name" value="ODORANT RECEPTOR"/>
    <property type="match status" value="1"/>
</dbReference>
<keyword evidence="2" id="KW-1003">Cell membrane</keyword>
<feature type="transmembrane region" description="Helical" evidence="10">
    <location>
        <begin position="406"/>
        <end position="435"/>
    </location>
</feature>
<dbReference type="GO" id="GO:0005886">
    <property type="term" value="C:plasma membrane"/>
    <property type="evidence" value="ECO:0007669"/>
    <property type="project" value="UniProtKB-SubCell"/>
</dbReference>
<feature type="transmembrane region" description="Helical" evidence="10">
    <location>
        <begin position="134"/>
        <end position="155"/>
    </location>
</feature>
<comment type="subcellular location">
    <subcellularLocation>
        <location evidence="1 10">Cell membrane</location>
        <topology evidence="1 10">Multi-pass membrane protein</topology>
    </subcellularLocation>
</comment>
<keyword evidence="8 10" id="KW-0675">Receptor</keyword>
<dbReference type="GO" id="GO:0007165">
    <property type="term" value="P:signal transduction"/>
    <property type="evidence" value="ECO:0007669"/>
    <property type="project" value="UniProtKB-KW"/>
</dbReference>
<keyword evidence="9 10" id="KW-0807">Transducer</keyword>
<organism evidence="11">
    <name type="scientific">Meteorus pulchricornis</name>
    <dbReference type="NCBI Taxonomy" id="51522"/>
    <lineage>
        <taxon>Eukaryota</taxon>
        <taxon>Metazoa</taxon>
        <taxon>Ecdysozoa</taxon>
        <taxon>Arthropoda</taxon>
        <taxon>Hexapoda</taxon>
        <taxon>Insecta</taxon>
        <taxon>Pterygota</taxon>
        <taxon>Neoptera</taxon>
        <taxon>Endopterygota</taxon>
        <taxon>Hymenoptera</taxon>
        <taxon>Apocrita</taxon>
        <taxon>Ichneumonoidea</taxon>
        <taxon>Braconidae</taxon>
        <taxon>Meteorinae</taxon>
        <taxon>Meteorus</taxon>
    </lineage>
</organism>
<comment type="similarity">
    <text evidence="10">Belongs to the insect chemoreceptor superfamily. Heteromeric odorant receptor channel (TC 1.A.69) family.</text>
</comment>
<reference evidence="11" key="1">
    <citation type="journal article" date="2017" name="Comp. Biochem. Physiol. Part D Genomics Proteomics">
        <title>Candidate chemosensory genes identified in the endoparasitoid Meteorus pulchricornis (Hymenoptera: Braconidae) by antennal transcriptome analysis.</title>
        <authorList>
            <person name="Sheng S."/>
            <person name="Liao C.W."/>
            <person name="Zheng Y."/>
            <person name="Zhou Y."/>
            <person name="Xu Y."/>
            <person name="Song W.M."/>
            <person name="He P."/>
            <person name="Zhang J."/>
            <person name="Wu F.A."/>
        </authorList>
    </citation>
    <scope>NUCLEOTIDE SEQUENCE</scope>
    <source>
        <strain evidence="11">Zhenjiang</strain>
    </source>
</reference>
<accession>A0A1S5VFN0</accession>
<keyword evidence="3 10" id="KW-0716">Sensory transduction</keyword>
<feature type="transmembrane region" description="Helical" evidence="10">
    <location>
        <begin position="339"/>
        <end position="358"/>
    </location>
</feature>
<keyword evidence="6 10" id="KW-1133">Transmembrane helix</keyword>
<feature type="transmembrane region" description="Helical" evidence="10">
    <location>
        <begin position="69"/>
        <end position="90"/>
    </location>
</feature>
<dbReference type="PANTHER" id="PTHR21137:SF35">
    <property type="entry name" value="ODORANT RECEPTOR 19A-RELATED"/>
    <property type="match status" value="1"/>
</dbReference>
<protein>
    <recommendedName>
        <fullName evidence="10">Odorant receptor</fullName>
    </recommendedName>
</protein>
<feature type="transmembrane region" description="Helical" evidence="10">
    <location>
        <begin position="315"/>
        <end position="333"/>
    </location>
</feature>
<dbReference type="GO" id="GO:0005549">
    <property type="term" value="F:odorant binding"/>
    <property type="evidence" value="ECO:0007669"/>
    <property type="project" value="InterPro"/>
</dbReference>
<dbReference type="AlphaFoldDB" id="A0A1S5VFN0"/>
<evidence type="ECO:0000256" key="2">
    <source>
        <dbReference type="ARBA" id="ARBA00022475"/>
    </source>
</evidence>
<dbReference type="Pfam" id="PF02949">
    <property type="entry name" value="7tm_6"/>
    <property type="match status" value="1"/>
</dbReference>
<keyword evidence="7 10" id="KW-0472">Membrane</keyword>
<name>A0A1S5VFN0_9HYME</name>
<evidence type="ECO:0000256" key="5">
    <source>
        <dbReference type="ARBA" id="ARBA00022725"/>
    </source>
</evidence>
<evidence type="ECO:0000256" key="3">
    <source>
        <dbReference type="ARBA" id="ARBA00022606"/>
    </source>
</evidence>
<evidence type="ECO:0000256" key="1">
    <source>
        <dbReference type="ARBA" id="ARBA00004651"/>
    </source>
</evidence>
<evidence type="ECO:0000256" key="6">
    <source>
        <dbReference type="ARBA" id="ARBA00022989"/>
    </source>
</evidence>
<evidence type="ECO:0000256" key="10">
    <source>
        <dbReference type="RuleBase" id="RU351113"/>
    </source>
</evidence>
<dbReference type="GO" id="GO:0004984">
    <property type="term" value="F:olfactory receptor activity"/>
    <property type="evidence" value="ECO:0007669"/>
    <property type="project" value="InterPro"/>
</dbReference>
<evidence type="ECO:0000256" key="4">
    <source>
        <dbReference type="ARBA" id="ARBA00022692"/>
    </source>
</evidence>
<feature type="transmembrane region" description="Helical" evidence="10">
    <location>
        <begin position="175"/>
        <end position="197"/>
    </location>
</feature>
<evidence type="ECO:0000256" key="8">
    <source>
        <dbReference type="ARBA" id="ARBA00023170"/>
    </source>
</evidence>